<accession>A0A841BXV8</accession>
<protein>
    <submittedName>
        <fullName evidence="1">Uncharacterized protein</fullName>
    </submittedName>
</protein>
<dbReference type="AlphaFoldDB" id="A0A841BXV8"/>
<name>A0A841BXV8_9ACTN</name>
<dbReference type="Proteomes" id="UP000587527">
    <property type="component" value="Unassembled WGS sequence"/>
</dbReference>
<proteinExistence type="predicted"/>
<evidence type="ECO:0000313" key="2">
    <source>
        <dbReference type="Proteomes" id="UP000587527"/>
    </source>
</evidence>
<organism evidence="1 2">
    <name type="scientific">Allocatelliglobosispora scoriae</name>
    <dbReference type="NCBI Taxonomy" id="643052"/>
    <lineage>
        <taxon>Bacteria</taxon>
        <taxon>Bacillati</taxon>
        <taxon>Actinomycetota</taxon>
        <taxon>Actinomycetes</taxon>
        <taxon>Micromonosporales</taxon>
        <taxon>Micromonosporaceae</taxon>
        <taxon>Allocatelliglobosispora</taxon>
    </lineage>
</organism>
<gene>
    <name evidence="1" type="ORF">F4553_005142</name>
</gene>
<reference evidence="1 2" key="1">
    <citation type="submission" date="2020-08" db="EMBL/GenBank/DDBJ databases">
        <title>Sequencing the genomes of 1000 actinobacteria strains.</title>
        <authorList>
            <person name="Klenk H.-P."/>
        </authorList>
    </citation>
    <scope>NUCLEOTIDE SEQUENCE [LARGE SCALE GENOMIC DNA]</scope>
    <source>
        <strain evidence="1 2">DSM 45362</strain>
    </source>
</reference>
<dbReference type="EMBL" id="JACHMN010000002">
    <property type="protein sequence ID" value="MBB5871763.1"/>
    <property type="molecule type" value="Genomic_DNA"/>
</dbReference>
<comment type="caution">
    <text evidence="1">The sequence shown here is derived from an EMBL/GenBank/DDBJ whole genome shotgun (WGS) entry which is preliminary data.</text>
</comment>
<evidence type="ECO:0000313" key="1">
    <source>
        <dbReference type="EMBL" id="MBB5871763.1"/>
    </source>
</evidence>
<keyword evidence="2" id="KW-1185">Reference proteome</keyword>
<sequence>MSAALAMIVLFPGNRPLKARARGLFPGNNTIKHIDNTNSSRVVAVLGLSASHATGRDSRAYHLVTRDLDSLFRDQRN</sequence>